<evidence type="ECO:0000313" key="6">
    <source>
        <dbReference type="Proteomes" id="UP000192266"/>
    </source>
</evidence>
<name>A0A1W1US70_9BACT</name>
<dbReference type="Pfam" id="PF12833">
    <property type="entry name" value="HTH_18"/>
    <property type="match status" value="1"/>
</dbReference>
<dbReference type="SMART" id="SM00342">
    <property type="entry name" value="HTH_ARAC"/>
    <property type="match status" value="1"/>
</dbReference>
<keyword evidence="6" id="KW-1185">Reference proteome</keyword>
<dbReference type="PANTHER" id="PTHR43280:SF31">
    <property type="entry name" value="TRANSCRIPTIONAL REGULATORY PROTEIN"/>
    <property type="match status" value="1"/>
</dbReference>
<dbReference type="InterPro" id="IPR009057">
    <property type="entry name" value="Homeodomain-like_sf"/>
</dbReference>
<evidence type="ECO:0000259" key="4">
    <source>
        <dbReference type="PROSITE" id="PS01124"/>
    </source>
</evidence>
<dbReference type="AlphaFoldDB" id="A0A1W1US70"/>
<dbReference type="GO" id="GO:0003700">
    <property type="term" value="F:DNA-binding transcription factor activity"/>
    <property type="evidence" value="ECO:0007669"/>
    <property type="project" value="InterPro"/>
</dbReference>
<dbReference type="InterPro" id="IPR018060">
    <property type="entry name" value="HTH_AraC"/>
</dbReference>
<reference evidence="5 6" key="1">
    <citation type="submission" date="2017-04" db="EMBL/GenBank/DDBJ databases">
        <authorList>
            <person name="Afonso C.L."/>
            <person name="Miller P.J."/>
            <person name="Scott M.A."/>
            <person name="Spackman E."/>
            <person name="Goraichik I."/>
            <person name="Dimitrov K.M."/>
            <person name="Suarez D.L."/>
            <person name="Swayne D.E."/>
        </authorList>
    </citation>
    <scope>NUCLEOTIDE SEQUENCE [LARGE SCALE GENOMIC DNA]</scope>
    <source>
        <strain evidence="5 6">DSM 11622</strain>
    </source>
</reference>
<gene>
    <name evidence="5" type="ORF">SAMN00120144_0741</name>
</gene>
<accession>A0A1W1US70</accession>
<organism evidence="5 6">
    <name type="scientific">Hymenobacter roseosalivarius DSM 11622</name>
    <dbReference type="NCBI Taxonomy" id="645990"/>
    <lineage>
        <taxon>Bacteria</taxon>
        <taxon>Pseudomonadati</taxon>
        <taxon>Bacteroidota</taxon>
        <taxon>Cytophagia</taxon>
        <taxon>Cytophagales</taxon>
        <taxon>Hymenobacteraceae</taxon>
        <taxon>Hymenobacter</taxon>
    </lineage>
</organism>
<dbReference type="GO" id="GO:0043565">
    <property type="term" value="F:sequence-specific DNA binding"/>
    <property type="evidence" value="ECO:0007669"/>
    <property type="project" value="InterPro"/>
</dbReference>
<dbReference type="PANTHER" id="PTHR43280">
    <property type="entry name" value="ARAC-FAMILY TRANSCRIPTIONAL REGULATOR"/>
    <property type="match status" value="1"/>
</dbReference>
<dbReference type="SUPFAM" id="SSF46689">
    <property type="entry name" value="Homeodomain-like"/>
    <property type="match status" value="1"/>
</dbReference>
<evidence type="ECO:0000313" key="5">
    <source>
        <dbReference type="EMBL" id="SMB83584.1"/>
    </source>
</evidence>
<keyword evidence="2" id="KW-0238">DNA-binding</keyword>
<dbReference type="EMBL" id="FWWW01000039">
    <property type="protein sequence ID" value="SMB83584.1"/>
    <property type="molecule type" value="Genomic_DNA"/>
</dbReference>
<keyword evidence="3" id="KW-0804">Transcription</keyword>
<evidence type="ECO:0000256" key="1">
    <source>
        <dbReference type="ARBA" id="ARBA00023015"/>
    </source>
</evidence>
<keyword evidence="1" id="KW-0805">Transcription regulation</keyword>
<sequence>MPLAGMGAALDTYRMSVSACSASSASSTVLYIKHMVCPRGIRVVRQKLEQLGLVVLDVRLGAATVAASAEELDWPRIRAVLRQAEFALLENAPQALLERVKEAVGQLLRQPAGLRHREFLAAVAEELHLPAAHLNVVFARLSPGATLAGYILGQRLAYAQELLASSKLGIGHIARQLGYSSLAHFSGQFRRVARCSPSTYRQRLGAPKQPVAVGVAVEVPNDAS</sequence>
<feature type="domain" description="HTH araC/xylS-type" evidence="4">
    <location>
        <begin position="98"/>
        <end position="203"/>
    </location>
</feature>
<evidence type="ECO:0000256" key="2">
    <source>
        <dbReference type="ARBA" id="ARBA00023125"/>
    </source>
</evidence>
<evidence type="ECO:0000256" key="3">
    <source>
        <dbReference type="ARBA" id="ARBA00023163"/>
    </source>
</evidence>
<dbReference type="Gene3D" id="1.10.10.60">
    <property type="entry name" value="Homeodomain-like"/>
    <property type="match status" value="1"/>
</dbReference>
<dbReference type="PROSITE" id="PS01124">
    <property type="entry name" value="HTH_ARAC_FAMILY_2"/>
    <property type="match status" value="1"/>
</dbReference>
<protein>
    <submittedName>
        <fullName evidence="5">Transcriptional regulator, AraC family</fullName>
    </submittedName>
</protein>
<dbReference type="Proteomes" id="UP000192266">
    <property type="component" value="Unassembled WGS sequence"/>
</dbReference>
<proteinExistence type="predicted"/>
<dbReference type="STRING" id="645990.SAMN00120144_0741"/>